<organism evidence="2 3">
    <name type="scientific">Rhizobium etli 8C-3</name>
    <dbReference type="NCBI Taxonomy" id="538025"/>
    <lineage>
        <taxon>Bacteria</taxon>
        <taxon>Pseudomonadati</taxon>
        <taxon>Pseudomonadota</taxon>
        <taxon>Alphaproteobacteria</taxon>
        <taxon>Hyphomicrobiales</taxon>
        <taxon>Rhizobiaceae</taxon>
        <taxon>Rhizobium/Agrobacterium group</taxon>
        <taxon>Rhizobium</taxon>
    </lineage>
</organism>
<dbReference type="EMBL" id="CP017241">
    <property type="protein sequence ID" value="APO76807.1"/>
    <property type="molecule type" value="Genomic_DNA"/>
</dbReference>
<dbReference type="Gene3D" id="3.30.460.10">
    <property type="entry name" value="Beta Polymerase, domain 2"/>
    <property type="match status" value="1"/>
</dbReference>
<dbReference type="CDD" id="cd05403">
    <property type="entry name" value="NT_KNTase_like"/>
    <property type="match status" value="1"/>
</dbReference>
<reference evidence="2 3" key="1">
    <citation type="submission" date="2016-09" db="EMBL/GenBank/DDBJ databases">
        <title>The complete genome sequences of Rhizobium gallicum, symbiovars gallicum and phaseoli, symbionts associated to common bean (Phaseolus vulgaris).</title>
        <authorList>
            <person name="Bustos P."/>
            <person name="Santamaria R.I."/>
            <person name="Perez-Carrascal O.M."/>
            <person name="Juarez S."/>
            <person name="Lozano L."/>
            <person name="Martinez-Flores I."/>
            <person name="Martinez-Romero E."/>
            <person name="Cevallos M."/>
            <person name="Romero D."/>
            <person name="Davila G."/>
            <person name="Gonzalez V."/>
        </authorList>
    </citation>
    <scope>NUCLEOTIDE SEQUENCE [LARGE SCALE GENOMIC DNA]</scope>
    <source>
        <strain evidence="2 3">8C-3</strain>
    </source>
</reference>
<keyword evidence="2" id="KW-0808">Transferase</keyword>
<accession>A0A1L5P9C9</accession>
<dbReference type="Pfam" id="PF05168">
    <property type="entry name" value="HEPN"/>
    <property type="match status" value="1"/>
</dbReference>
<proteinExistence type="predicted"/>
<dbReference type="InterPro" id="IPR043519">
    <property type="entry name" value="NT_sf"/>
</dbReference>
<dbReference type="SUPFAM" id="SSF81593">
    <property type="entry name" value="Nucleotidyltransferase substrate binding subunit/domain"/>
    <property type="match status" value="1"/>
</dbReference>
<sequence length="303" mass="35123">MRSSLEHLPEEKQSELARVVAIIHEEFADALAGTSAAFKKRGRILKIILFGSYSRGTWVDEPHTMKGYRSDYDILVIVNSKQLAEPQYWDKATDRLMWDKDVKTPVGLIVHGAREVNNFLADGQYFFVDVLREGIVLYELDDRPLAEPRKLSTVDAYRVAREHFENRFPASTGILDTSRYALSKAREKEAAFLLHQSVESAYAALLLTLTNYSPPSHNLKFLRGLAEDQDRRLIDAWPRDQHRYTAWYNILNEAYVKARYSKHFEITEEALNWLLERTEHLHRLVDAICKERLTELERANGDN</sequence>
<dbReference type="PANTHER" id="PTHR33933:SF1">
    <property type="entry name" value="PROTEIN ADENYLYLTRANSFERASE MNTA-RELATED"/>
    <property type="match status" value="1"/>
</dbReference>
<feature type="domain" description="HEPN" evidence="1">
    <location>
        <begin position="168"/>
        <end position="288"/>
    </location>
</feature>
<dbReference type="InterPro" id="IPR007842">
    <property type="entry name" value="HEPN_dom"/>
</dbReference>
<evidence type="ECO:0000313" key="3">
    <source>
        <dbReference type="Proteomes" id="UP000185109"/>
    </source>
</evidence>
<dbReference type="PROSITE" id="PS50910">
    <property type="entry name" value="HEPN"/>
    <property type="match status" value="1"/>
</dbReference>
<evidence type="ECO:0000313" key="2">
    <source>
        <dbReference type="EMBL" id="APO76807.1"/>
    </source>
</evidence>
<dbReference type="Gene3D" id="1.20.120.330">
    <property type="entry name" value="Nucleotidyltransferases domain 2"/>
    <property type="match status" value="1"/>
</dbReference>
<dbReference type="AlphaFoldDB" id="A0A1L5P9C9"/>
<dbReference type="GO" id="GO:0016740">
    <property type="term" value="F:transferase activity"/>
    <property type="evidence" value="ECO:0007669"/>
    <property type="project" value="UniProtKB-KW"/>
</dbReference>
<protein>
    <submittedName>
        <fullName evidence="2">Nucleotidyltransferase HEPN domain-containing protein</fullName>
    </submittedName>
</protein>
<dbReference type="SMART" id="SM00748">
    <property type="entry name" value="HEPN"/>
    <property type="match status" value="1"/>
</dbReference>
<dbReference type="RefSeq" id="WP_074062918.1">
    <property type="nucleotide sequence ID" value="NZ_CP017241.1"/>
</dbReference>
<gene>
    <name evidence="2" type="ORF">AM571_CH04029</name>
</gene>
<name>A0A1L5P9C9_RHIET</name>
<evidence type="ECO:0000259" key="1">
    <source>
        <dbReference type="PROSITE" id="PS50910"/>
    </source>
</evidence>
<dbReference type="PANTHER" id="PTHR33933">
    <property type="entry name" value="NUCLEOTIDYLTRANSFERASE"/>
    <property type="match status" value="1"/>
</dbReference>
<dbReference type="Proteomes" id="UP000185109">
    <property type="component" value="Chromosome"/>
</dbReference>
<dbReference type="InterPro" id="IPR052548">
    <property type="entry name" value="Type_VII_TA_antitoxin"/>
</dbReference>
<dbReference type="SUPFAM" id="SSF81301">
    <property type="entry name" value="Nucleotidyltransferase"/>
    <property type="match status" value="1"/>
</dbReference>